<keyword evidence="2" id="KW-0805">Transcription regulation</keyword>
<evidence type="ECO:0000259" key="5">
    <source>
        <dbReference type="PROSITE" id="PS50931"/>
    </source>
</evidence>
<dbReference type="InterPro" id="IPR005119">
    <property type="entry name" value="LysR_subst-bd"/>
</dbReference>
<sequence>MLNRLEMLRIFVAAAEAPSFKEAAVRLGISPQAVTRAVQDLEAAQGELLFHRNTSGIQITGYGERLAAQARDSVAGIDALFQPVEKAAPSQPEGVVRLTAPVGLGRRLIMPVLTTLSRQYPLLRFDVQFSDTHTDVVDERIDIGVRYGSLRDSRYVARRVASPPFRTVGTPELIALHGKPKSIEQLHDLPTTSLRDHSTGRAWPWYFAGGQTISPLNPRFLSSESEAEFDAILAGIGFGQLPGFMADEHIASGRLLPVLQKLQPEPWDIYIYRPQRGPVPTRIRLVFDQLVAGLSER</sequence>
<evidence type="ECO:0000256" key="2">
    <source>
        <dbReference type="ARBA" id="ARBA00023015"/>
    </source>
</evidence>
<proteinExistence type="inferred from homology"/>
<evidence type="ECO:0000256" key="1">
    <source>
        <dbReference type="ARBA" id="ARBA00009437"/>
    </source>
</evidence>
<feature type="domain" description="HTH lysR-type" evidence="5">
    <location>
        <begin position="1"/>
        <end position="60"/>
    </location>
</feature>
<dbReference type="PANTHER" id="PTHR30537:SF5">
    <property type="entry name" value="HTH-TYPE TRANSCRIPTIONAL ACTIVATOR TTDR-RELATED"/>
    <property type="match status" value="1"/>
</dbReference>
<comment type="caution">
    <text evidence="6">The sequence shown here is derived from an EMBL/GenBank/DDBJ whole genome shotgun (WGS) entry which is preliminary data.</text>
</comment>
<evidence type="ECO:0000256" key="3">
    <source>
        <dbReference type="ARBA" id="ARBA00023125"/>
    </source>
</evidence>
<evidence type="ECO:0000256" key="4">
    <source>
        <dbReference type="ARBA" id="ARBA00023163"/>
    </source>
</evidence>
<dbReference type="InterPro" id="IPR000847">
    <property type="entry name" value="LysR_HTH_N"/>
</dbReference>
<dbReference type="AlphaFoldDB" id="A0A6I2L6X6"/>
<dbReference type="GO" id="GO:0003700">
    <property type="term" value="F:DNA-binding transcription factor activity"/>
    <property type="evidence" value="ECO:0007669"/>
    <property type="project" value="InterPro"/>
</dbReference>
<protein>
    <submittedName>
        <fullName evidence="6">LysR family transcriptional regulator</fullName>
    </submittedName>
</protein>
<name>A0A6I2L6X6_9BURK</name>
<organism evidence="6 7">
    <name type="scientific">Duganella guangzhouensis</name>
    <dbReference type="NCBI Taxonomy" id="2666084"/>
    <lineage>
        <taxon>Bacteria</taxon>
        <taxon>Pseudomonadati</taxon>
        <taxon>Pseudomonadota</taxon>
        <taxon>Betaproteobacteria</taxon>
        <taxon>Burkholderiales</taxon>
        <taxon>Oxalobacteraceae</taxon>
        <taxon>Telluria group</taxon>
        <taxon>Duganella</taxon>
    </lineage>
</organism>
<dbReference type="SUPFAM" id="SSF46785">
    <property type="entry name" value="Winged helix' DNA-binding domain"/>
    <property type="match status" value="1"/>
</dbReference>
<dbReference type="Gene3D" id="3.40.190.290">
    <property type="match status" value="1"/>
</dbReference>
<dbReference type="EMBL" id="WKJK01000020">
    <property type="protein sequence ID" value="MRW93898.1"/>
    <property type="molecule type" value="Genomic_DNA"/>
</dbReference>
<reference evidence="6 7" key="1">
    <citation type="submission" date="2019-11" db="EMBL/GenBank/DDBJ databases">
        <title>Novel species isolated from a subtropical stream in China.</title>
        <authorList>
            <person name="Lu H."/>
        </authorList>
    </citation>
    <scope>NUCLEOTIDE SEQUENCE [LARGE SCALE GENOMIC DNA]</scope>
    <source>
        <strain evidence="6 7">FT80W</strain>
    </source>
</reference>
<dbReference type="Pfam" id="PF03466">
    <property type="entry name" value="LysR_substrate"/>
    <property type="match status" value="1"/>
</dbReference>
<keyword evidence="3" id="KW-0238">DNA-binding</keyword>
<evidence type="ECO:0000313" key="6">
    <source>
        <dbReference type="EMBL" id="MRW93898.1"/>
    </source>
</evidence>
<dbReference type="PROSITE" id="PS50931">
    <property type="entry name" value="HTH_LYSR"/>
    <property type="match status" value="1"/>
</dbReference>
<dbReference type="CDD" id="cd08422">
    <property type="entry name" value="PBP2_CrgA_like"/>
    <property type="match status" value="1"/>
</dbReference>
<accession>A0A6I2L6X6</accession>
<dbReference type="GO" id="GO:0006351">
    <property type="term" value="P:DNA-templated transcription"/>
    <property type="evidence" value="ECO:0007669"/>
    <property type="project" value="TreeGrafter"/>
</dbReference>
<evidence type="ECO:0000313" key="7">
    <source>
        <dbReference type="Proteomes" id="UP000433309"/>
    </source>
</evidence>
<dbReference type="InterPro" id="IPR036388">
    <property type="entry name" value="WH-like_DNA-bd_sf"/>
</dbReference>
<comment type="similarity">
    <text evidence="1">Belongs to the LysR transcriptional regulatory family.</text>
</comment>
<dbReference type="GO" id="GO:0043565">
    <property type="term" value="F:sequence-specific DNA binding"/>
    <property type="evidence" value="ECO:0007669"/>
    <property type="project" value="TreeGrafter"/>
</dbReference>
<dbReference type="RefSeq" id="WP_154382768.1">
    <property type="nucleotide sequence ID" value="NZ_WKJK01000020.1"/>
</dbReference>
<dbReference type="SUPFAM" id="SSF53850">
    <property type="entry name" value="Periplasmic binding protein-like II"/>
    <property type="match status" value="1"/>
</dbReference>
<dbReference type="PANTHER" id="PTHR30537">
    <property type="entry name" value="HTH-TYPE TRANSCRIPTIONAL REGULATOR"/>
    <property type="match status" value="1"/>
</dbReference>
<keyword evidence="7" id="KW-1185">Reference proteome</keyword>
<dbReference type="InterPro" id="IPR036390">
    <property type="entry name" value="WH_DNA-bd_sf"/>
</dbReference>
<dbReference type="Pfam" id="PF00126">
    <property type="entry name" value="HTH_1"/>
    <property type="match status" value="1"/>
</dbReference>
<dbReference type="Proteomes" id="UP000433309">
    <property type="component" value="Unassembled WGS sequence"/>
</dbReference>
<dbReference type="InterPro" id="IPR058163">
    <property type="entry name" value="LysR-type_TF_proteobact-type"/>
</dbReference>
<dbReference type="Gene3D" id="1.10.10.10">
    <property type="entry name" value="Winged helix-like DNA-binding domain superfamily/Winged helix DNA-binding domain"/>
    <property type="match status" value="1"/>
</dbReference>
<gene>
    <name evidence="6" type="ORF">GJ699_28290</name>
</gene>
<keyword evidence="4" id="KW-0804">Transcription</keyword>